<dbReference type="InterPro" id="IPR029058">
    <property type="entry name" value="AB_hydrolase_fold"/>
</dbReference>
<keyword evidence="1" id="KW-0378">Hydrolase</keyword>
<keyword evidence="2" id="KW-1185">Reference proteome</keyword>
<gene>
    <name evidence="1" type="ORF">F8S09_11360</name>
</gene>
<dbReference type="RefSeq" id="WP_152871622.1">
    <property type="nucleotide sequence ID" value="NZ_WBSL01000005.1"/>
</dbReference>
<accession>A0A7X1NWV1</accession>
<evidence type="ECO:0000313" key="2">
    <source>
        <dbReference type="Proteomes" id="UP000484842"/>
    </source>
</evidence>
<proteinExistence type="predicted"/>
<protein>
    <submittedName>
        <fullName evidence="1">Alpha/beta hydrolase</fullName>
    </submittedName>
</protein>
<dbReference type="PROSITE" id="PS51257">
    <property type="entry name" value="PROKAR_LIPOPROTEIN"/>
    <property type="match status" value="1"/>
</dbReference>
<dbReference type="GO" id="GO:0016787">
    <property type="term" value="F:hydrolase activity"/>
    <property type="evidence" value="ECO:0007669"/>
    <property type="project" value="UniProtKB-KW"/>
</dbReference>
<organism evidence="1 2">
    <name type="scientific">Deinococcus terrestris</name>
    <dbReference type="NCBI Taxonomy" id="2651870"/>
    <lineage>
        <taxon>Bacteria</taxon>
        <taxon>Thermotogati</taxon>
        <taxon>Deinococcota</taxon>
        <taxon>Deinococci</taxon>
        <taxon>Deinococcales</taxon>
        <taxon>Deinococcaceae</taxon>
        <taxon>Deinococcus</taxon>
    </lineage>
</organism>
<comment type="caution">
    <text evidence="1">The sequence shown here is derived from an EMBL/GenBank/DDBJ whole genome shotgun (WGS) entry which is preliminary data.</text>
</comment>
<dbReference type="AlphaFoldDB" id="A0A7X1NWV1"/>
<dbReference type="EMBL" id="WBSL01000005">
    <property type="protein sequence ID" value="MPY67283.1"/>
    <property type="molecule type" value="Genomic_DNA"/>
</dbReference>
<dbReference type="SUPFAM" id="SSF53474">
    <property type="entry name" value="alpha/beta-Hydrolases"/>
    <property type="match status" value="1"/>
</dbReference>
<sequence>MTLFRSPVPAFLAASLLLGSCTQIRPPAEVPAQAGRTFKVVPPTLAPVAGATLYQGSYAGLRGDAAYQIEVPANWNGTLVMYAHGYRGEGENLTVEPPPLRPYLLSQGYAWAASSYSANYYDVQAGVEDTNALALAFERLTGGKHAKPSKYLIMGVSMGGHIAGAAVEKETLATAKSRVNYAAALPLCGVMDEAYQFEWLGDYTLAAAQLAGLGPRTFPQSNYQELLPAIKQALFTETEGPTWTENEGQGARLREIARRLTGGDRPVFEQGFRLAGTQNAVFSTGGADGTVNGILTRNLYGNEGRVYRWTSAADPTAAEKTFNDVILRVRADPAANAARPGGLRWLPAVNGEFSVPVLTLHTLGDFYVPFRHQQLYRQAAQANGNGDRLVQRAIRAGGHCEFDGAELVEAFNDLVTWERTGVRPAGDDVLTAATVASPTYGCRFTRKTRAGVEACPATP</sequence>
<name>A0A7X1NWV1_9DEIO</name>
<reference evidence="1 2" key="1">
    <citation type="submission" date="2019-10" db="EMBL/GenBank/DDBJ databases">
        <title>Deinococcus sp. isolated from soil.</title>
        <authorList>
            <person name="Li Y."/>
            <person name="Wang J."/>
        </authorList>
    </citation>
    <scope>NUCLEOTIDE SEQUENCE [LARGE SCALE GENOMIC DNA]</scope>
    <source>
        <strain evidence="1 2">SDU3-2</strain>
    </source>
</reference>
<dbReference type="Proteomes" id="UP000484842">
    <property type="component" value="Unassembled WGS sequence"/>
</dbReference>
<evidence type="ECO:0000313" key="1">
    <source>
        <dbReference type="EMBL" id="MPY67283.1"/>
    </source>
</evidence>
<dbReference type="Gene3D" id="3.40.50.1820">
    <property type="entry name" value="alpha/beta hydrolase"/>
    <property type="match status" value="1"/>
</dbReference>